<dbReference type="Proteomes" id="UP001056429">
    <property type="component" value="Unassembled WGS sequence"/>
</dbReference>
<dbReference type="Gene3D" id="3.40.630.30">
    <property type="match status" value="1"/>
</dbReference>
<dbReference type="RefSeq" id="WP_250858567.1">
    <property type="nucleotide sequence ID" value="NZ_JAGSOJ010000001.1"/>
</dbReference>
<sequence>MNKEYSIQFAQVQDIDSWIKMIQIVRDNFPGLQTSEQIESYRQTVIKNINRETSICVKYFSEVVGVLIFSYNSKCLSCIVVHPEHRRKGIASAMIKKMLELFPDDIDITVTTYREGDTKGIAPRPLYKKFGFIEDELVEEFNYPHQKFILSRKLK</sequence>
<evidence type="ECO:0000313" key="2">
    <source>
        <dbReference type="EMBL" id="MCM1989576.1"/>
    </source>
</evidence>
<protein>
    <submittedName>
        <fullName evidence="2">GNAT family N-acetyltransferase</fullName>
    </submittedName>
</protein>
<dbReference type="CDD" id="cd04301">
    <property type="entry name" value="NAT_SF"/>
    <property type="match status" value="1"/>
</dbReference>
<evidence type="ECO:0000259" key="1">
    <source>
        <dbReference type="PROSITE" id="PS51186"/>
    </source>
</evidence>
<proteinExistence type="predicted"/>
<name>A0A9J6P240_9CLOT</name>
<dbReference type="GO" id="GO:0016747">
    <property type="term" value="F:acyltransferase activity, transferring groups other than amino-acyl groups"/>
    <property type="evidence" value="ECO:0007669"/>
    <property type="project" value="InterPro"/>
</dbReference>
<dbReference type="Pfam" id="PF00583">
    <property type="entry name" value="Acetyltransf_1"/>
    <property type="match status" value="1"/>
</dbReference>
<dbReference type="EMBL" id="JAGSOJ010000001">
    <property type="protein sequence ID" value="MCM1989576.1"/>
    <property type="molecule type" value="Genomic_DNA"/>
</dbReference>
<comment type="caution">
    <text evidence="2">The sequence shown here is derived from an EMBL/GenBank/DDBJ whole genome shotgun (WGS) entry which is preliminary data.</text>
</comment>
<reference evidence="2" key="1">
    <citation type="journal article" date="2021" name="mSystems">
        <title>Bacteria and Archaea Synergistically Convert Glycine Betaine to Biogenic Methane in the Formosa Cold Seep of the South China Sea.</title>
        <authorList>
            <person name="Li L."/>
            <person name="Zhang W."/>
            <person name="Zhang S."/>
            <person name="Song L."/>
            <person name="Sun Q."/>
            <person name="Zhang H."/>
            <person name="Xiang H."/>
            <person name="Dong X."/>
        </authorList>
    </citation>
    <scope>NUCLEOTIDE SEQUENCE</scope>
    <source>
        <strain evidence="2">ZWT</strain>
    </source>
</reference>
<reference evidence="2" key="2">
    <citation type="submission" date="2021-04" db="EMBL/GenBank/DDBJ databases">
        <authorList>
            <person name="Dong X."/>
        </authorList>
    </citation>
    <scope>NUCLEOTIDE SEQUENCE</scope>
    <source>
        <strain evidence="2">ZWT</strain>
    </source>
</reference>
<evidence type="ECO:0000313" key="3">
    <source>
        <dbReference type="Proteomes" id="UP001056429"/>
    </source>
</evidence>
<dbReference type="PROSITE" id="PS51186">
    <property type="entry name" value="GNAT"/>
    <property type="match status" value="1"/>
</dbReference>
<gene>
    <name evidence="2" type="ORF">KDK92_07470</name>
</gene>
<accession>A0A9J6P240</accession>
<dbReference type="AlphaFoldDB" id="A0A9J6P240"/>
<dbReference type="InterPro" id="IPR000182">
    <property type="entry name" value="GNAT_dom"/>
</dbReference>
<organism evidence="2 3">
    <name type="scientific">Oceanirhabdus seepicola</name>
    <dbReference type="NCBI Taxonomy" id="2828781"/>
    <lineage>
        <taxon>Bacteria</taxon>
        <taxon>Bacillati</taxon>
        <taxon>Bacillota</taxon>
        <taxon>Clostridia</taxon>
        <taxon>Eubacteriales</taxon>
        <taxon>Clostridiaceae</taxon>
        <taxon>Oceanirhabdus</taxon>
    </lineage>
</organism>
<keyword evidence="3" id="KW-1185">Reference proteome</keyword>
<dbReference type="InterPro" id="IPR016181">
    <property type="entry name" value="Acyl_CoA_acyltransferase"/>
</dbReference>
<dbReference type="SUPFAM" id="SSF55729">
    <property type="entry name" value="Acyl-CoA N-acyltransferases (Nat)"/>
    <property type="match status" value="1"/>
</dbReference>
<feature type="domain" description="N-acetyltransferase" evidence="1">
    <location>
        <begin position="7"/>
        <end position="155"/>
    </location>
</feature>